<dbReference type="EMBL" id="WNME01000029">
    <property type="protein sequence ID" value="MUB66619.1"/>
    <property type="molecule type" value="Genomic_DNA"/>
</dbReference>
<dbReference type="InterPro" id="IPR029056">
    <property type="entry name" value="Ribokinase-like"/>
</dbReference>
<sequence>MEERSHVEDESGDREFRPQLGERGGEAMIRAICLNPVIDRSYHVNGFEPGKKYFHLLREVSIGGKGINVAKVCKQCGEPVTLYGFIAGSNGKMIRAYMEKEGIDACLIEINGNTRETINIIDLEQGRESELVEQGPTVELRQVEQLLCRLREDLQRDDIVICSGMTIEGAPADLYSEISAMCRWKEARCFLDTNSVTVEQLRKDGYYFYKPNLQELFELFGREPVSDRTAVRKLALQLVQDGVAFVLVSLGAEGGILAGKDCCWEAKIPSVEVTSTIGSGDSTVAGFAIGLRMGWSMEEIFRFSMACGIANAMEKQVGRVDPERLEMIKNKINIENIPNKEVSHL</sequence>
<evidence type="ECO:0000256" key="4">
    <source>
        <dbReference type="ARBA" id="ARBA00022777"/>
    </source>
</evidence>
<feature type="compositionally biased region" description="Basic and acidic residues" evidence="7">
    <location>
        <begin position="1"/>
        <end position="17"/>
    </location>
</feature>
<dbReference type="AlphaFoldDB" id="A0AAW9WN49"/>
<dbReference type="Proteomes" id="UP000434223">
    <property type="component" value="Unassembled WGS sequence"/>
</dbReference>
<comment type="similarity">
    <text evidence="1">Belongs to the carbohydrate kinase pfkB family.</text>
</comment>
<dbReference type="PANTHER" id="PTHR46566:SF2">
    <property type="entry name" value="ATP-DEPENDENT 6-PHOSPHOFRUCTOKINASE ISOZYME 2"/>
    <property type="match status" value="1"/>
</dbReference>
<feature type="domain" description="Carbohydrate kinase PfkB" evidence="8">
    <location>
        <begin position="59"/>
        <end position="316"/>
    </location>
</feature>
<dbReference type="GO" id="GO:0005524">
    <property type="term" value="F:ATP binding"/>
    <property type="evidence" value="ECO:0007669"/>
    <property type="project" value="UniProtKB-KW"/>
</dbReference>
<evidence type="ECO:0000256" key="7">
    <source>
        <dbReference type="SAM" id="MobiDB-lite"/>
    </source>
</evidence>
<dbReference type="PROSITE" id="PS00584">
    <property type="entry name" value="PFKB_KINASES_2"/>
    <property type="match status" value="1"/>
</dbReference>
<proteinExistence type="inferred from homology"/>
<evidence type="ECO:0000256" key="1">
    <source>
        <dbReference type="ARBA" id="ARBA00005380"/>
    </source>
</evidence>
<evidence type="ECO:0000313" key="10">
    <source>
        <dbReference type="Proteomes" id="UP000434223"/>
    </source>
</evidence>
<evidence type="ECO:0000256" key="5">
    <source>
        <dbReference type="ARBA" id="ARBA00022840"/>
    </source>
</evidence>
<dbReference type="SUPFAM" id="SSF53613">
    <property type="entry name" value="Ribokinase-like"/>
    <property type="match status" value="1"/>
</dbReference>
<dbReference type="GO" id="GO:0005829">
    <property type="term" value="C:cytosol"/>
    <property type="evidence" value="ECO:0007669"/>
    <property type="project" value="TreeGrafter"/>
</dbReference>
<evidence type="ECO:0000256" key="6">
    <source>
        <dbReference type="PIRNR" id="PIRNR000535"/>
    </source>
</evidence>
<dbReference type="InterPro" id="IPR002173">
    <property type="entry name" value="Carboh/pur_kinase_PfkB_CS"/>
</dbReference>
<evidence type="ECO:0000313" key="9">
    <source>
        <dbReference type="EMBL" id="MUB66619.1"/>
    </source>
</evidence>
<keyword evidence="2 6" id="KW-0808">Transferase</keyword>
<evidence type="ECO:0000256" key="3">
    <source>
        <dbReference type="ARBA" id="ARBA00022741"/>
    </source>
</evidence>
<dbReference type="NCBIfam" id="TIGR03168">
    <property type="entry name" value="1-PFK"/>
    <property type="match status" value="1"/>
</dbReference>
<dbReference type="InterPro" id="IPR017583">
    <property type="entry name" value="Tagatose/fructose_Pkinase"/>
</dbReference>
<dbReference type="Gene3D" id="3.40.1190.20">
    <property type="match status" value="1"/>
</dbReference>
<dbReference type="GO" id="GO:0009024">
    <property type="term" value="F:tagatose-6-phosphate kinase activity"/>
    <property type="evidence" value="ECO:0007669"/>
    <property type="project" value="UniProtKB-EC"/>
</dbReference>
<name>A0AAW9WN49_9FIRM</name>
<accession>A0AAW9WN49</accession>
<organism evidence="9 10">
    <name type="scientific">Hungatella hathewayi</name>
    <dbReference type="NCBI Taxonomy" id="154046"/>
    <lineage>
        <taxon>Bacteria</taxon>
        <taxon>Bacillati</taxon>
        <taxon>Bacillota</taxon>
        <taxon>Clostridia</taxon>
        <taxon>Lachnospirales</taxon>
        <taxon>Lachnospiraceae</taxon>
        <taxon>Hungatella</taxon>
    </lineage>
</organism>
<dbReference type="CDD" id="cd01164">
    <property type="entry name" value="FruK_PfkB_like"/>
    <property type="match status" value="1"/>
</dbReference>
<dbReference type="PIRSF" id="PIRSF000535">
    <property type="entry name" value="1PFK/6PFK/LacC"/>
    <property type="match status" value="1"/>
</dbReference>
<dbReference type="PANTHER" id="PTHR46566">
    <property type="entry name" value="1-PHOSPHOFRUCTOKINASE-RELATED"/>
    <property type="match status" value="1"/>
</dbReference>
<evidence type="ECO:0000256" key="2">
    <source>
        <dbReference type="ARBA" id="ARBA00022679"/>
    </source>
</evidence>
<dbReference type="EC" id="2.7.1.144" evidence="6"/>
<keyword evidence="4 9" id="KW-0418">Kinase</keyword>
<dbReference type="InterPro" id="IPR011611">
    <property type="entry name" value="PfkB_dom"/>
</dbReference>
<keyword evidence="3 6" id="KW-0547">Nucleotide-binding</keyword>
<evidence type="ECO:0000259" key="8">
    <source>
        <dbReference type="Pfam" id="PF00294"/>
    </source>
</evidence>
<gene>
    <name evidence="9" type="ORF">GNE07_26730</name>
</gene>
<comment type="catalytic activity">
    <reaction evidence="6">
        <text>D-tagatofuranose 6-phosphate + ATP = D-tagatofuranose 1,6-bisphosphate + ADP + H(+)</text>
        <dbReference type="Rhea" id="RHEA:12420"/>
        <dbReference type="ChEBI" id="CHEBI:15378"/>
        <dbReference type="ChEBI" id="CHEBI:30616"/>
        <dbReference type="ChEBI" id="CHEBI:58694"/>
        <dbReference type="ChEBI" id="CHEBI:58695"/>
        <dbReference type="ChEBI" id="CHEBI:456216"/>
        <dbReference type="EC" id="2.7.1.144"/>
    </reaction>
</comment>
<keyword evidence="5 6" id="KW-0067">ATP-binding</keyword>
<keyword evidence="6" id="KW-0423">Lactose metabolism</keyword>
<dbReference type="Pfam" id="PF00294">
    <property type="entry name" value="PfkB"/>
    <property type="match status" value="1"/>
</dbReference>
<reference evidence="9 10" key="1">
    <citation type="submission" date="2019-09" db="EMBL/GenBank/DDBJ databases">
        <title>Draft genome sequencing of Hungatella hathewayi 123Y-2.</title>
        <authorList>
            <person name="Lv Q."/>
            <person name="Li S."/>
        </authorList>
    </citation>
    <scope>NUCLEOTIDE SEQUENCE [LARGE SCALE GENOMIC DNA]</scope>
    <source>
        <strain evidence="9 10">123Y-2</strain>
    </source>
</reference>
<dbReference type="GO" id="GO:0005988">
    <property type="term" value="P:lactose metabolic process"/>
    <property type="evidence" value="ECO:0007669"/>
    <property type="project" value="UniProtKB-KW"/>
</dbReference>
<comment type="similarity">
    <text evidence="6">Belongs to the carbohydrate kinase PfkB family. LacC subfamily.</text>
</comment>
<feature type="region of interest" description="Disordered" evidence="7">
    <location>
        <begin position="1"/>
        <end position="20"/>
    </location>
</feature>
<comment type="pathway">
    <text evidence="6">Carbohydrate metabolism; D-tagatose 6-phosphate degradation; D-glyceraldehyde 3-phosphate and glycerone phosphate from D-tagatose 6-phosphate: step 1/2.</text>
</comment>
<dbReference type="GO" id="GO:0008443">
    <property type="term" value="F:phosphofructokinase activity"/>
    <property type="evidence" value="ECO:0007669"/>
    <property type="project" value="TreeGrafter"/>
</dbReference>
<protein>
    <recommendedName>
        <fullName evidence="6">Tagatose-6-phosphate kinase</fullName>
        <ecNumber evidence="6">2.7.1.144</ecNumber>
    </recommendedName>
</protein>
<comment type="caution">
    <text evidence="9">The sequence shown here is derived from an EMBL/GenBank/DDBJ whole genome shotgun (WGS) entry which is preliminary data.</text>
</comment>